<dbReference type="GO" id="GO:1901605">
    <property type="term" value="P:alpha-amino acid metabolic process"/>
    <property type="evidence" value="ECO:0007669"/>
    <property type="project" value="UniProtKB-ARBA"/>
</dbReference>
<dbReference type="InterPro" id="IPR027278">
    <property type="entry name" value="ACCD_DCysDesulf"/>
</dbReference>
<evidence type="ECO:0000256" key="4">
    <source>
        <dbReference type="PIRSR" id="PIRSR006278-1"/>
    </source>
</evidence>
<proteinExistence type="inferred from homology"/>
<gene>
    <name evidence="7" type="primary">cuyA</name>
    <name evidence="7" type="ORF">CLLU_16260</name>
</gene>
<feature type="active site" description="Nucleophile" evidence="4">
    <location>
        <position position="75"/>
    </location>
</feature>
<name>A0A2T0BNJ6_9CLOT</name>
<evidence type="ECO:0000313" key="7">
    <source>
        <dbReference type="EMBL" id="PRR85445.1"/>
    </source>
</evidence>
<dbReference type="InterPro" id="IPR001926">
    <property type="entry name" value="TrpB-like_PALP"/>
</dbReference>
<dbReference type="InterPro" id="IPR005966">
    <property type="entry name" value="D-Cys_desShydrase"/>
</dbReference>
<keyword evidence="7" id="KW-0456">Lyase</keyword>
<dbReference type="EMBL" id="PVXP01000017">
    <property type="protein sequence ID" value="PRR85445.1"/>
    <property type="molecule type" value="Genomic_DNA"/>
</dbReference>
<dbReference type="Pfam" id="PF00291">
    <property type="entry name" value="PALP"/>
    <property type="match status" value="1"/>
</dbReference>
<dbReference type="Proteomes" id="UP000237798">
    <property type="component" value="Unassembled WGS sequence"/>
</dbReference>
<protein>
    <submittedName>
        <fullName evidence="7">L-cysteate sulfo-lyase</fullName>
        <ecNumber evidence="7">4.4.1.25</ecNumber>
    </submittedName>
</protein>
<dbReference type="SUPFAM" id="SSF53686">
    <property type="entry name" value="Tryptophan synthase beta subunit-like PLP-dependent enzymes"/>
    <property type="match status" value="1"/>
</dbReference>
<dbReference type="OrthoDB" id="9801249at2"/>
<organism evidence="7 8">
    <name type="scientific">Clostridium luticellarii</name>
    <dbReference type="NCBI Taxonomy" id="1691940"/>
    <lineage>
        <taxon>Bacteria</taxon>
        <taxon>Bacillati</taxon>
        <taxon>Bacillota</taxon>
        <taxon>Clostridia</taxon>
        <taxon>Eubacteriales</taxon>
        <taxon>Clostridiaceae</taxon>
        <taxon>Clostridium</taxon>
    </lineage>
</organism>
<evidence type="ECO:0000256" key="2">
    <source>
        <dbReference type="ARBA" id="ARBA00008639"/>
    </source>
</evidence>
<dbReference type="PANTHER" id="PTHR43780:SF2">
    <property type="entry name" value="1-AMINOCYCLOPROPANE-1-CARBOXYLATE DEAMINASE-RELATED"/>
    <property type="match status" value="1"/>
</dbReference>
<comment type="cofactor">
    <cofactor evidence="1">
        <name>pyridoxal 5'-phosphate</name>
        <dbReference type="ChEBI" id="CHEBI:597326"/>
    </cofactor>
</comment>
<accession>A0A2T0BNJ6</accession>
<feature type="modified residue" description="N6-(pyridoxal phosphate)lysine" evidence="5">
    <location>
        <position position="48"/>
    </location>
</feature>
<comment type="similarity">
    <text evidence="2">Belongs to the ACC deaminase/D-cysteine desulfhydrase family.</text>
</comment>
<dbReference type="GO" id="GO:0019148">
    <property type="term" value="F:D-cysteine desulfhydrase activity"/>
    <property type="evidence" value="ECO:0007669"/>
    <property type="project" value="TreeGrafter"/>
</dbReference>
<evidence type="ECO:0000256" key="1">
    <source>
        <dbReference type="ARBA" id="ARBA00001933"/>
    </source>
</evidence>
<evidence type="ECO:0000256" key="5">
    <source>
        <dbReference type="PIRSR" id="PIRSR006278-2"/>
    </source>
</evidence>
<dbReference type="PANTHER" id="PTHR43780">
    <property type="entry name" value="1-AMINOCYCLOPROPANE-1-CARBOXYLATE DEAMINASE-RELATED"/>
    <property type="match status" value="1"/>
</dbReference>
<evidence type="ECO:0000259" key="6">
    <source>
        <dbReference type="Pfam" id="PF00291"/>
    </source>
</evidence>
<dbReference type="Gene3D" id="3.40.50.1100">
    <property type="match status" value="2"/>
</dbReference>
<dbReference type="AlphaFoldDB" id="A0A2T0BNJ6"/>
<evidence type="ECO:0000256" key="3">
    <source>
        <dbReference type="ARBA" id="ARBA00022898"/>
    </source>
</evidence>
<dbReference type="PIRSF" id="PIRSF006278">
    <property type="entry name" value="ACCD_DCysDesulf"/>
    <property type="match status" value="1"/>
</dbReference>
<dbReference type="EC" id="4.4.1.25" evidence="7"/>
<sequence length="331" mass="36958">MIEIPEKIEIANLPTRIEKLERLSDKLGGPSIYIKRDDQTGTEFSGNKIRKLEFSIKEAIDRKCDTIITFGGVQSNHCRAIAAVSAKLGLKSYLILRENNDIKLDGNLFLDKLFGANIEFINCENYENEKTEAADKIKEKLKSRGHKVYTIPSGASNGIGSFGYYKAMQEIIFQEKELGIHFDKIVIAAGSGGTYSGLLLGSKIFNYRGEIIGISVSDSREKFKNKVCEILSESVNYINIPLSFSKDEIDVLDNYVGEGYGLSSREELKFINEFAKLEGIILDPVYTGKAMYGLSCEIAKGKFSDCKNILFINTGGIFGIFPQKYLFDFSN</sequence>
<feature type="domain" description="Tryptophan synthase beta chain-like PALP" evidence="6">
    <location>
        <begin position="11"/>
        <end position="315"/>
    </location>
</feature>
<reference evidence="7 8" key="1">
    <citation type="submission" date="2018-03" db="EMBL/GenBank/DDBJ databases">
        <title>Genome sequence of Clostridium luticellarii DSM 29923.</title>
        <authorList>
            <person name="Poehlein A."/>
            <person name="Daniel R."/>
        </authorList>
    </citation>
    <scope>NUCLEOTIDE SEQUENCE [LARGE SCALE GENOMIC DNA]</scope>
    <source>
        <strain evidence="7 8">DSM 29923</strain>
    </source>
</reference>
<evidence type="ECO:0000313" key="8">
    <source>
        <dbReference type="Proteomes" id="UP000237798"/>
    </source>
</evidence>
<comment type="caution">
    <text evidence="7">The sequence shown here is derived from an EMBL/GenBank/DDBJ whole genome shotgun (WGS) entry which is preliminary data.</text>
</comment>
<dbReference type="InterPro" id="IPR036052">
    <property type="entry name" value="TrpB-like_PALP_sf"/>
</dbReference>
<dbReference type="GO" id="GO:0034011">
    <property type="term" value="F:L-cysteate sulfo-lyase activity"/>
    <property type="evidence" value="ECO:0007669"/>
    <property type="project" value="UniProtKB-EC"/>
</dbReference>
<dbReference type="NCBIfam" id="TIGR01275">
    <property type="entry name" value="ACC_deam_rel"/>
    <property type="match status" value="1"/>
</dbReference>
<dbReference type="RefSeq" id="WP_106009227.1">
    <property type="nucleotide sequence ID" value="NZ_PVXP01000017.1"/>
</dbReference>
<keyword evidence="3 5" id="KW-0663">Pyridoxal phosphate</keyword>
<keyword evidence="8" id="KW-1185">Reference proteome</keyword>